<keyword evidence="4" id="KW-0560">Oxidoreductase</keyword>
<evidence type="ECO:0000256" key="3">
    <source>
        <dbReference type="ARBA" id="ARBA00022723"/>
    </source>
</evidence>
<comment type="similarity">
    <text evidence="2">Belongs to the cytochrome P450 family.</text>
</comment>
<evidence type="ECO:0000313" key="8">
    <source>
        <dbReference type="Proteomes" id="UP000566819"/>
    </source>
</evidence>
<dbReference type="GO" id="GO:0004497">
    <property type="term" value="F:monooxygenase activity"/>
    <property type="evidence" value="ECO:0007669"/>
    <property type="project" value="UniProtKB-KW"/>
</dbReference>
<evidence type="ECO:0000256" key="2">
    <source>
        <dbReference type="ARBA" id="ARBA00010617"/>
    </source>
</evidence>
<evidence type="ECO:0000256" key="4">
    <source>
        <dbReference type="ARBA" id="ARBA00023002"/>
    </source>
</evidence>
<reference evidence="7 8" key="1">
    <citation type="submission" date="2020-03" db="EMBL/GenBank/DDBJ databases">
        <title>Draft Genome Sequence of Cudoniella acicularis.</title>
        <authorList>
            <person name="Buettner E."/>
            <person name="Kellner H."/>
        </authorList>
    </citation>
    <scope>NUCLEOTIDE SEQUENCE [LARGE SCALE GENOMIC DNA]</scope>
    <source>
        <strain evidence="7 8">DSM 108380</strain>
    </source>
</reference>
<dbReference type="InterPro" id="IPR050121">
    <property type="entry name" value="Cytochrome_P450_monoxygenase"/>
</dbReference>
<dbReference type="PANTHER" id="PTHR24305">
    <property type="entry name" value="CYTOCHROME P450"/>
    <property type="match status" value="1"/>
</dbReference>
<keyword evidence="3" id="KW-0479">Metal-binding</keyword>
<keyword evidence="5" id="KW-0408">Iron</keyword>
<comment type="cofactor">
    <cofactor evidence="1">
        <name>heme</name>
        <dbReference type="ChEBI" id="CHEBI:30413"/>
    </cofactor>
</comment>
<dbReference type="EMBL" id="JAAMPI010000379">
    <property type="protein sequence ID" value="KAF4632094.1"/>
    <property type="molecule type" value="Genomic_DNA"/>
</dbReference>
<dbReference type="GO" id="GO:0005506">
    <property type="term" value="F:iron ion binding"/>
    <property type="evidence" value="ECO:0007669"/>
    <property type="project" value="InterPro"/>
</dbReference>
<evidence type="ECO:0000256" key="6">
    <source>
        <dbReference type="ARBA" id="ARBA00023033"/>
    </source>
</evidence>
<evidence type="ECO:0008006" key="9">
    <source>
        <dbReference type="Google" id="ProtNLM"/>
    </source>
</evidence>
<evidence type="ECO:0000256" key="1">
    <source>
        <dbReference type="ARBA" id="ARBA00001971"/>
    </source>
</evidence>
<gene>
    <name evidence="7" type="ORF">G7Y89_g6036</name>
</gene>
<sequence>MSKASDQPSRSEPGDTPILIRATVIEADVQICTRSGLKKPDESGYLLASIPEAFRQKARFSLQQAVVLGDLLILIGFAGCAHADVGECSNVGTLELESPSLGSSLSLLYGIRLVIYRLYLSPLSKFPGSKLAAMGLWYEFYYEAIQDGQYTFKIRDWHEKYGPIIRINPHELHISDPDFYSVVFSGAACRDKYEWYCAQFGTVSHDLHRLRRQALSPLFSKASITRLQPVMASLVEKFCARVQDFKISGQPVNNHLDSADFSPMWCETVKNTAAMTKWTKQFPWLFPIFKALPDKAVGVLNPGLLLVLNIQHNVKRQIQDIMDGKVAKEDVTEDGLPRTIFHELLKSDLPEQIKVVTTFYLLNSPDKLRKLKYELESAILDKFTVPELALAENPPVLSEVINEGLRLSYGVSTHLTHIAPDEDLQFKNEQ</sequence>
<keyword evidence="6" id="KW-0503">Monooxygenase</keyword>
<protein>
    <recommendedName>
        <fullName evidence="9">Cytochrome P450</fullName>
    </recommendedName>
</protein>
<proteinExistence type="inferred from homology"/>
<keyword evidence="8" id="KW-1185">Reference proteome</keyword>
<dbReference type="InterPro" id="IPR036396">
    <property type="entry name" value="Cyt_P450_sf"/>
</dbReference>
<evidence type="ECO:0000313" key="7">
    <source>
        <dbReference type="EMBL" id="KAF4632094.1"/>
    </source>
</evidence>
<dbReference type="Gene3D" id="1.10.630.10">
    <property type="entry name" value="Cytochrome P450"/>
    <property type="match status" value="1"/>
</dbReference>
<dbReference type="SUPFAM" id="SSF48264">
    <property type="entry name" value="Cytochrome P450"/>
    <property type="match status" value="1"/>
</dbReference>
<dbReference type="OrthoDB" id="3945418at2759"/>
<dbReference type="GO" id="GO:0016705">
    <property type="term" value="F:oxidoreductase activity, acting on paired donors, with incorporation or reduction of molecular oxygen"/>
    <property type="evidence" value="ECO:0007669"/>
    <property type="project" value="InterPro"/>
</dbReference>
<comment type="caution">
    <text evidence="7">The sequence shown here is derived from an EMBL/GenBank/DDBJ whole genome shotgun (WGS) entry which is preliminary data.</text>
</comment>
<name>A0A8H4RNP0_9HELO</name>
<dbReference type="AlphaFoldDB" id="A0A8H4RNP0"/>
<accession>A0A8H4RNP0</accession>
<evidence type="ECO:0000256" key="5">
    <source>
        <dbReference type="ARBA" id="ARBA00023004"/>
    </source>
</evidence>
<dbReference type="GO" id="GO:0020037">
    <property type="term" value="F:heme binding"/>
    <property type="evidence" value="ECO:0007669"/>
    <property type="project" value="InterPro"/>
</dbReference>
<dbReference type="PANTHER" id="PTHR24305:SF157">
    <property type="entry name" value="N-ACETYLTRYPTOPHAN 6-HYDROXYLASE IVOC-RELATED"/>
    <property type="match status" value="1"/>
</dbReference>
<organism evidence="7 8">
    <name type="scientific">Cudoniella acicularis</name>
    <dbReference type="NCBI Taxonomy" id="354080"/>
    <lineage>
        <taxon>Eukaryota</taxon>
        <taxon>Fungi</taxon>
        <taxon>Dikarya</taxon>
        <taxon>Ascomycota</taxon>
        <taxon>Pezizomycotina</taxon>
        <taxon>Leotiomycetes</taxon>
        <taxon>Helotiales</taxon>
        <taxon>Tricladiaceae</taxon>
        <taxon>Cudoniella</taxon>
    </lineage>
</organism>
<dbReference type="Proteomes" id="UP000566819">
    <property type="component" value="Unassembled WGS sequence"/>
</dbReference>